<proteinExistence type="predicted"/>
<gene>
    <name evidence="5" type="ordered locus">MXAN_3414</name>
</gene>
<dbReference type="AlphaFoldDB" id="Q1D6W2"/>
<dbReference type="STRING" id="246197.MXAN_3414"/>
<dbReference type="GO" id="GO:0046872">
    <property type="term" value="F:metal ion binding"/>
    <property type="evidence" value="ECO:0007669"/>
    <property type="project" value="UniProtKB-KW"/>
</dbReference>
<dbReference type="EMBL" id="CP000113">
    <property type="protein sequence ID" value="ABF87372.1"/>
    <property type="molecule type" value="Genomic_DNA"/>
</dbReference>
<evidence type="ECO:0000256" key="2">
    <source>
        <dbReference type="ARBA" id="ARBA00022723"/>
    </source>
</evidence>
<feature type="domain" description="Cytochrome c" evidence="4">
    <location>
        <begin position="77"/>
        <end position="160"/>
    </location>
</feature>
<accession>Q1D6W2</accession>
<dbReference type="GeneID" id="41360761"/>
<name>Q1D6W2_MYXXD</name>
<reference evidence="5 6" key="1">
    <citation type="journal article" date="2006" name="Proc. Natl. Acad. Sci. U.S.A.">
        <title>Evolution of sensory complexity recorded in a myxobacterial genome.</title>
        <authorList>
            <person name="Goldman B.S."/>
            <person name="Nierman W.C."/>
            <person name="Kaiser D."/>
            <person name="Slater S.C."/>
            <person name="Durkin A.S."/>
            <person name="Eisen J.A."/>
            <person name="Ronning C.M."/>
            <person name="Barbazuk W.B."/>
            <person name="Blanchard M."/>
            <person name="Field C."/>
            <person name="Halling C."/>
            <person name="Hinkle G."/>
            <person name="Iartchuk O."/>
            <person name="Kim H.S."/>
            <person name="Mackenzie C."/>
            <person name="Madupu R."/>
            <person name="Miller N."/>
            <person name="Shvartsbeyn A."/>
            <person name="Sullivan S.A."/>
            <person name="Vaudin M."/>
            <person name="Wiegand R."/>
            <person name="Kaplan H.B."/>
        </authorList>
    </citation>
    <scope>NUCLEOTIDE SEQUENCE [LARGE SCALE GENOMIC DNA]</scope>
    <source>
        <strain evidence="6">DK1622</strain>
    </source>
</reference>
<keyword evidence="1" id="KW-0349">Heme</keyword>
<evidence type="ECO:0000313" key="5">
    <source>
        <dbReference type="EMBL" id="ABF87372.1"/>
    </source>
</evidence>
<dbReference type="EnsemblBacteria" id="ABF87372">
    <property type="protein sequence ID" value="ABF87372"/>
    <property type="gene ID" value="MXAN_3414"/>
</dbReference>
<keyword evidence="3" id="KW-0408">Iron</keyword>
<dbReference type="Proteomes" id="UP000002402">
    <property type="component" value="Chromosome"/>
</dbReference>
<dbReference type="GO" id="GO:0009055">
    <property type="term" value="F:electron transfer activity"/>
    <property type="evidence" value="ECO:0007669"/>
    <property type="project" value="InterPro"/>
</dbReference>
<dbReference type="RefSeq" id="WP_011553447.1">
    <property type="nucleotide sequence ID" value="NC_008095.1"/>
</dbReference>
<dbReference type="InterPro" id="IPR009056">
    <property type="entry name" value="Cyt_c-like_dom"/>
</dbReference>
<organism evidence="5 6">
    <name type="scientific">Myxococcus xanthus (strain DK1622)</name>
    <dbReference type="NCBI Taxonomy" id="246197"/>
    <lineage>
        <taxon>Bacteria</taxon>
        <taxon>Pseudomonadati</taxon>
        <taxon>Myxococcota</taxon>
        <taxon>Myxococcia</taxon>
        <taxon>Myxococcales</taxon>
        <taxon>Cystobacterineae</taxon>
        <taxon>Myxococcaceae</taxon>
        <taxon>Myxococcus</taxon>
    </lineage>
</organism>
<protein>
    <submittedName>
        <fullName evidence="5">Cytochrome c</fullName>
    </submittedName>
</protein>
<keyword evidence="2" id="KW-0479">Metal-binding</keyword>
<dbReference type="SUPFAM" id="SSF46626">
    <property type="entry name" value="Cytochrome c"/>
    <property type="match status" value="1"/>
</dbReference>
<evidence type="ECO:0000256" key="3">
    <source>
        <dbReference type="ARBA" id="ARBA00023004"/>
    </source>
</evidence>
<dbReference type="Pfam" id="PF13442">
    <property type="entry name" value="Cytochrome_CBB3"/>
    <property type="match status" value="1"/>
</dbReference>
<dbReference type="HOGENOM" id="CLU_1335520_0_0_7"/>
<dbReference type="GO" id="GO:0020037">
    <property type="term" value="F:heme binding"/>
    <property type="evidence" value="ECO:0007669"/>
    <property type="project" value="InterPro"/>
</dbReference>
<evidence type="ECO:0000259" key="4">
    <source>
        <dbReference type="Pfam" id="PF13442"/>
    </source>
</evidence>
<dbReference type="OrthoDB" id="9773456at2"/>
<dbReference type="InterPro" id="IPR036909">
    <property type="entry name" value="Cyt_c-like_dom_sf"/>
</dbReference>
<dbReference type="Gene3D" id="1.10.760.10">
    <property type="entry name" value="Cytochrome c-like domain"/>
    <property type="match status" value="1"/>
</dbReference>
<dbReference type="eggNOG" id="COG2010">
    <property type="taxonomic scope" value="Bacteria"/>
</dbReference>
<dbReference type="KEGG" id="mxa:MXAN_3414"/>
<keyword evidence="6" id="KW-1185">Reference proteome</keyword>
<evidence type="ECO:0000256" key="1">
    <source>
        <dbReference type="ARBA" id="ARBA00022617"/>
    </source>
</evidence>
<evidence type="ECO:0000313" key="6">
    <source>
        <dbReference type="Proteomes" id="UP000002402"/>
    </source>
</evidence>
<sequence length="200" mass="21490">MTLRRTVVGGLAVLGALTLILGVSGGVYGLTVARRGFSAREAPSALEAKVARAARSFSMPAGARELKNPLAPLSPQALAEARAHWADHCAICHAADGSGQTPIGQGLYPRAPNMRATPTQDLSDGELYWIIQNGIRLTGMPAWGQLHEGAGNNDSWALVELIRRLPRLGEEELDEIKAALPQSRHELEEQRIEDAFLEGQ</sequence>